<dbReference type="RefSeq" id="WP_040643849.1">
    <property type="nucleotide sequence ID" value="NZ_CP015230.1"/>
</dbReference>
<reference evidence="4 5" key="1">
    <citation type="journal article" date="2016" name="ISME J.">
        <title>Global occurrence and heterogeneity of the Roseobacter-clade species Ruegeria mobilis.</title>
        <authorList>
            <person name="Sonnenschein E."/>
            <person name="Gram L."/>
        </authorList>
    </citation>
    <scope>NUCLEOTIDE SEQUENCE [LARGE SCALE GENOMIC DNA]</scope>
    <source>
        <strain evidence="4 5">F1926</strain>
    </source>
</reference>
<proteinExistence type="predicted"/>
<dbReference type="KEGG" id="rmb:K529_004800"/>
<dbReference type="Proteomes" id="UP000013243">
    <property type="component" value="Chromosome"/>
</dbReference>
<gene>
    <name evidence="4" type="ORF">K529_004800</name>
</gene>
<dbReference type="PANTHER" id="PTHR43072:SF23">
    <property type="entry name" value="UPF0039 PROTEIN C11D3.02C"/>
    <property type="match status" value="1"/>
</dbReference>
<dbReference type="GeneID" id="28249126"/>
<evidence type="ECO:0000313" key="4">
    <source>
        <dbReference type="EMBL" id="ANP40079.1"/>
    </source>
</evidence>
<dbReference type="Pfam" id="PF00583">
    <property type="entry name" value="Acetyltransf_1"/>
    <property type="match status" value="1"/>
</dbReference>
<dbReference type="EMBL" id="CP015230">
    <property type="protein sequence ID" value="ANP40079.1"/>
    <property type="molecule type" value="Genomic_DNA"/>
</dbReference>
<feature type="domain" description="N-acetyltransferase" evidence="3">
    <location>
        <begin position="7"/>
        <end position="167"/>
    </location>
</feature>
<name>A0A1B1A0F7_9RHOB</name>
<keyword evidence="2" id="KW-0012">Acyltransferase</keyword>
<dbReference type="CDD" id="cd04301">
    <property type="entry name" value="NAT_SF"/>
    <property type="match status" value="1"/>
</dbReference>
<dbReference type="InterPro" id="IPR000182">
    <property type="entry name" value="GNAT_dom"/>
</dbReference>
<evidence type="ECO:0000313" key="5">
    <source>
        <dbReference type="Proteomes" id="UP000013243"/>
    </source>
</evidence>
<accession>A0A1B1A0F7</accession>
<dbReference type="InterPro" id="IPR016181">
    <property type="entry name" value="Acyl_CoA_acyltransferase"/>
</dbReference>
<dbReference type="GO" id="GO:0016747">
    <property type="term" value="F:acyltransferase activity, transferring groups other than amino-acyl groups"/>
    <property type="evidence" value="ECO:0007669"/>
    <property type="project" value="InterPro"/>
</dbReference>
<dbReference type="OrthoDB" id="5459937at2"/>
<evidence type="ECO:0000259" key="3">
    <source>
        <dbReference type="PROSITE" id="PS51186"/>
    </source>
</evidence>
<dbReference type="AlphaFoldDB" id="A0A1B1A0F7"/>
<keyword evidence="1 4" id="KW-0808">Transferase</keyword>
<dbReference type="PROSITE" id="PS51186">
    <property type="entry name" value="GNAT"/>
    <property type="match status" value="1"/>
</dbReference>
<dbReference type="SUPFAM" id="SSF55729">
    <property type="entry name" value="Acyl-CoA N-acyltransferases (Nat)"/>
    <property type="match status" value="1"/>
</dbReference>
<protein>
    <submittedName>
        <fullName evidence="4">GCN5 family acetyltransferase</fullName>
    </submittedName>
</protein>
<dbReference type="PANTHER" id="PTHR43072">
    <property type="entry name" value="N-ACETYLTRANSFERASE"/>
    <property type="match status" value="1"/>
</dbReference>
<evidence type="ECO:0000256" key="1">
    <source>
        <dbReference type="ARBA" id="ARBA00022679"/>
    </source>
</evidence>
<sequence length="181" mass="19939">MTAAQTTRIRPARDSDTEAITHLQRHIVDTTLMTFATEARALSDWQDDILYGDPPILVAEDTDGDFLGYATYTGFRSSEGYRHTAELSIYLSEAARGRGAGRKLLTELENRAMEGDIHVMVAAISSANPTAQEFHAACGYTEVGRLPQVGRKWDQWLDLVLMQKILREDGTAPPDSAVNPG</sequence>
<evidence type="ECO:0000256" key="2">
    <source>
        <dbReference type="ARBA" id="ARBA00023315"/>
    </source>
</evidence>
<organism evidence="4 5">
    <name type="scientific">Tritonibacter mobilis F1926</name>
    <dbReference type="NCBI Taxonomy" id="1265309"/>
    <lineage>
        <taxon>Bacteria</taxon>
        <taxon>Pseudomonadati</taxon>
        <taxon>Pseudomonadota</taxon>
        <taxon>Alphaproteobacteria</taxon>
        <taxon>Rhodobacterales</taxon>
        <taxon>Paracoccaceae</taxon>
        <taxon>Tritonibacter</taxon>
    </lineage>
</organism>
<dbReference type="STRING" id="1265309.K529_004800"/>
<dbReference type="Gene3D" id="3.40.630.30">
    <property type="match status" value="1"/>
</dbReference>